<evidence type="ECO:0000313" key="2">
    <source>
        <dbReference type="Proteomes" id="UP000823858"/>
    </source>
</evidence>
<gene>
    <name evidence="1" type="ORF">H9751_10900</name>
</gene>
<sequence>MSILDLFELLADPERFVALGDLLSVFTGIIRGDSAVLSDTASSAVLSDANGWSALGTVLGAVGSTSGA</sequence>
<reference evidence="1" key="2">
    <citation type="submission" date="2021-04" db="EMBL/GenBank/DDBJ databases">
        <authorList>
            <person name="Gilroy R."/>
        </authorList>
    </citation>
    <scope>NUCLEOTIDE SEQUENCE</scope>
    <source>
        <strain evidence="1">ChiHjej13B12-4958</strain>
    </source>
</reference>
<reference evidence="1" key="1">
    <citation type="journal article" date="2021" name="PeerJ">
        <title>Extensive microbial diversity within the chicken gut microbiome revealed by metagenomics and culture.</title>
        <authorList>
            <person name="Gilroy R."/>
            <person name="Ravi A."/>
            <person name="Getino M."/>
            <person name="Pursley I."/>
            <person name="Horton D.L."/>
            <person name="Alikhan N.F."/>
            <person name="Baker D."/>
            <person name="Gharbi K."/>
            <person name="Hall N."/>
            <person name="Watson M."/>
            <person name="Adriaenssens E.M."/>
            <person name="Foster-Nyarko E."/>
            <person name="Jarju S."/>
            <person name="Secka A."/>
            <person name="Antonio M."/>
            <person name="Oren A."/>
            <person name="Chaudhuri R.R."/>
            <person name="La Ragione R."/>
            <person name="Hildebrand F."/>
            <person name="Pallen M.J."/>
        </authorList>
    </citation>
    <scope>NUCLEOTIDE SEQUENCE</scope>
    <source>
        <strain evidence="1">ChiHjej13B12-4958</strain>
    </source>
</reference>
<accession>A0A9D2TR29</accession>
<dbReference type="Proteomes" id="UP000823858">
    <property type="component" value="Unassembled WGS sequence"/>
</dbReference>
<evidence type="ECO:0000313" key="1">
    <source>
        <dbReference type="EMBL" id="HJC86025.1"/>
    </source>
</evidence>
<protein>
    <submittedName>
        <fullName evidence="1">Uncharacterized protein</fullName>
    </submittedName>
</protein>
<organism evidence="1 2">
    <name type="scientific">Candidatus Corynebacterium faecigallinarum</name>
    <dbReference type="NCBI Taxonomy" id="2838528"/>
    <lineage>
        <taxon>Bacteria</taxon>
        <taxon>Bacillati</taxon>
        <taxon>Actinomycetota</taxon>
        <taxon>Actinomycetes</taxon>
        <taxon>Mycobacteriales</taxon>
        <taxon>Corynebacteriaceae</taxon>
        <taxon>Corynebacterium</taxon>
    </lineage>
</organism>
<comment type="caution">
    <text evidence="1">The sequence shown here is derived from an EMBL/GenBank/DDBJ whole genome shotgun (WGS) entry which is preliminary data.</text>
</comment>
<name>A0A9D2TR29_9CORY</name>
<dbReference type="EMBL" id="DWVP01000024">
    <property type="protein sequence ID" value="HJC86025.1"/>
    <property type="molecule type" value="Genomic_DNA"/>
</dbReference>
<proteinExistence type="predicted"/>
<dbReference type="AlphaFoldDB" id="A0A9D2TR29"/>